<dbReference type="GO" id="GO:0016020">
    <property type="term" value="C:membrane"/>
    <property type="evidence" value="ECO:0007669"/>
    <property type="project" value="GOC"/>
</dbReference>
<reference evidence="3" key="2">
    <citation type="submission" date="2020-09" db="EMBL/GenBank/DDBJ databases">
        <authorList>
            <person name="Sun Q."/>
            <person name="Zhou Y."/>
        </authorList>
    </citation>
    <scope>NUCLEOTIDE SEQUENCE</scope>
    <source>
        <strain evidence="3">CGMCC 1.15343</strain>
    </source>
</reference>
<keyword evidence="3" id="KW-0540">Nuclease</keyword>
<dbReference type="GO" id="GO:0004519">
    <property type="term" value="F:endonuclease activity"/>
    <property type="evidence" value="ECO:0007669"/>
    <property type="project" value="UniProtKB-KW"/>
</dbReference>
<keyword evidence="1" id="KW-0812">Transmembrane</keyword>
<dbReference type="Gene3D" id="3.60.10.10">
    <property type="entry name" value="Endonuclease/exonuclease/phosphatase"/>
    <property type="match status" value="1"/>
</dbReference>
<dbReference type="SUPFAM" id="SSF56219">
    <property type="entry name" value="DNase I-like"/>
    <property type="match status" value="1"/>
</dbReference>
<dbReference type="AlphaFoldDB" id="A0A916XB50"/>
<dbReference type="InterPro" id="IPR005135">
    <property type="entry name" value="Endo/exonuclease/phosphatase"/>
</dbReference>
<accession>A0A916XB50</accession>
<sequence length="370" mass="42374">MKRRKLTFLDILVRLLALGLIIALILGSLAGYVDPRKSKYIPFFGLSYPYFLLLNIFMASWWIIRRRWVLAFSTVLIIGLGWNALTSTFRFTGEAGIGPKADTSLVRMMTYNVHGFRPFEAGNSDSVKSQILSIIKAENPDVIAMQEYYTRRKGSYDMTDSLQDILKTPYFYFYPSMENDYEANGLAIFSKYPIKKKGFIEFEGTHNGNASIYVDLKVKNTTLRVYNVHLQSISFGPGDYEYINKVREKMDPELGSSKRILYMLNMAFKKRSKQVDIMKNHMDSCTTPFLIAGDFNDTPASYAVTQLTSKLNKSFDEQGKGLGRTYNGKFPNFQIDYIATTKDIEIINHLVKNARLSDHFPVRADLRLNP</sequence>
<keyword evidence="1" id="KW-1133">Transmembrane helix</keyword>
<dbReference type="InterPro" id="IPR036691">
    <property type="entry name" value="Endo/exonu/phosph_ase_sf"/>
</dbReference>
<protein>
    <submittedName>
        <fullName evidence="3">Endonuclease</fullName>
    </submittedName>
</protein>
<dbReference type="PANTHER" id="PTHR14859">
    <property type="entry name" value="CALCOFLUOR WHITE HYPERSENSITIVE PROTEIN PRECURSOR"/>
    <property type="match status" value="1"/>
</dbReference>
<dbReference type="GO" id="GO:0006506">
    <property type="term" value="P:GPI anchor biosynthetic process"/>
    <property type="evidence" value="ECO:0007669"/>
    <property type="project" value="TreeGrafter"/>
</dbReference>
<evidence type="ECO:0000313" key="4">
    <source>
        <dbReference type="Proteomes" id="UP000651668"/>
    </source>
</evidence>
<dbReference type="Pfam" id="PF03372">
    <property type="entry name" value="Exo_endo_phos"/>
    <property type="match status" value="1"/>
</dbReference>
<feature type="transmembrane region" description="Helical" evidence="1">
    <location>
        <begin position="40"/>
        <end position="61"/>
    </location>
</feature>
<comment type="caution">
    <text evidence="3">The sequence shown here is derived from an EMBL/GenBank/DDBJ whole genome shotgun (WGS) entry which is preliminary data.</text>
</comment>
<dbReference type="InterPro" id="IPR051916">
    <property type="entry name" value="GPI-anchor_lipid_remodeler"/>
</dbReference>
<organism evidence="3 4">
    <name type="scientific">Pedobacter quisquiliarum</name>
    <dbReference type="NCBI Taxonomy" id="1834438"/>
    <lineage>
        <taxon>Bacteria</taxon>
        <taxon>Pseudomonadati</taxon>
        <taxon>Bacteroidota</taxon>
        <taxon>Sphingobacteriia</taxon>
        <taxon>Sphingobacteriales</taxon>
        <taxon>Sphingobacteriaceae</taxon>
        <taxon>Pedobacter</taxon>
    </lineage>
</organism>
<evidence type="ECO:0000259" key="2">
    <source>
        <dbReference type="Pfam" id="PF03372"/>
    </source>
</evidence>
<dbReference type="PANTHER" id="PTHR14859:SF15">
    <property type="entry name" value="ENDONUCLEASE_EXONUCLEASE_PHOSPHATASE DOMAIN-CONTAINING PROTEIN"/>
    <property type="match status" value="1"/>
</dbReference>
<gene>
    <name evidence="3" type="ORF">GCM10011387_13070</name>
</gene>
<evidence type="ECO:0000313" key="3">
    <source>
        <dbReference type="EMBL" id="GGC60840.1"/>
    </source>
</evidence>
<evidence type="ECO:0000256" key="1">
    <source>
        <dbReference type="SAM" id="Phobius"/>
    </source>
</evidence>
<proteinExistence type="predicted"/>
<keyword evidence="1" id="KW-0472">Membrane</keyword>
<dbReference type="Proteomes" id="UP000651668">
    <property type="component" value="Unassembled WGS sequence"/>
</dbReference>
<keyword evidence="3" id="KW-0255">Endonuclease</keyword>
<feature type="domain" description="Endonuclease/exonuclease/phosphatase" evidence="2">
    <location>
        <begin position="109"/>
        <end position="359"/>
    </location>
</feature>
<dbReference type="EMBL" id="BMIL01000004">
    <property type="protein sequence ID" value="GGC60840.1"/>
    <property type="molecule type" value="Genomic_DNA"/>
</dbReference>
<reference evidence="3" key="1">
    <citation type="journal article" date="2014" name="Int. J. Syst. Evol. Microbiol.">
        <title>Complete genome sequence of Corynebacterium casei LMG S-19264T (=DSM 44701T), isolated from a smear-ripened cheese.</title>
        <authorList>
            <consortium name="US DOE Joint Genome Institute (JGI-PGF)"/>
            <person name="Walter F."/>
            <person name="Albersmeier A."/>
            <person name="Kalinowski J."/>
            <person name="Ruckert C."/>
        </authorList>
    </citation>
    <scope>NUCLEOTIDE SEQUENCE</scope>
    <source>
        <strain evidence="3">CGMCC 1.15343</strain>
    </source>
</reference>
<dbReference type="RefSeq" id="WP_188626071.1">
    <property type="nucleotide sequence ID" value="NZ_BMIL01000004.1"/>
</dbReference>
<keyword evidence="3" id="KW-0378">Hydrolase</keyword>
<dbReference type="CDD" id="cd09084">
    <property type="entry name" value="EEP-2"/>
    <property type="match status" value="1"/>
</dbReference>
<keyword evidence="4" id="KW-1185">Reference proteome</keyword>
<feature type="transmembrane region" description="Helical" evidence="1">
    <location>
        <begin position="68"/>
        <end position="85"/>
    </location>
</feature>
<name>A0A916XB50_9SPHI</name>